<dbReference type="PANTHER" id="PTHR48090:SF7">
    <property type="entry name" value="RFBJ PROTEIN"/>
    <property type="match status" value="1"/>
</dbReference>
<organism evidence="2 3">
    <name type="scientific">Paramagnetospirillum magneticum (strain ATCC 700264 / AMB-1)</name>
    <name type="common">Magnetospirillum magneticum</name>
    <dbReference type="NCBI Taxonomy" id="342108"/>
    <lineage>
        <taxon>Bacteria</taxon>
        <taxon>Pseudomonadati</taxon>
        <taxon>Pseudomonadota</taxon>
        <taxon>Alphaproteobacteria</taxon>
        <taxon>Rhodospirillales</taxon>
        <taxon>Magnetospirillaceae</taxon>
        <taxon>Paramagnetospirillum</taxon>
    </lineage>
</organism>
<dbReference type="Pfam" id="PF00535">
    <property type="entry name" value="Glycos_transf_2"/>
    <property type="match status" value="1"/>
</dbReference>
<gene>
    <name evidence="2" type="ordered locus">amb3673</name>
</gene>
<reference evidence="2 3" key="1">
    <citation type="journal article" date="2005" name="DNA Res.">
        <title>Complete genome sequence of the facultative anaerobic magnetotactic bacterium Magnetospirillum sp. strain AMB-1.</title>
        <authorList>
            <person name="Matsunaga T."/>
            <person name="Okamura Y."/>
            <person name="Fukuda Y."/>
            <person name="Wahyudi A.T."/>
            <person name="Murase Y."/>
            <person name="Takeyama H."/>
        </authorList>
    </citation>
    <scope>NUCLEOTIDE SEQUENCE [LARGE SCALE GENOMIC DNA]</scope>
    <source>
        <strain evidence="3">ATCC 700264 / AMB-1</strain>
    </source>
</reference>
<keyword evidence="3" id="KW-1185">Reference proteome</keyword>
<dbReference type="STRING" id="342108.amb3673"/>
<protein>
    <submittedName>
        <fullName evidence="2">Glycosyltransferase involved in cell wall biogenesis</fullName>
    </submittedName>
</protein>
<dbReference type="AlphaFoldDB" id="Q2W0Z7"/>
<dbReference type="InterPro" id="IPR029044">
    <property type="entry name" value="Nucleotide-diphossugar_trans"/>
</dbReference>
<dbReference type="KEGG" id="mag:amb3673"/>
<dbReference type="HOGENOM" id="CLU_033536_1_1_5"/>
<sequence>MLLLYHGNGVPASRGYNPTIMTIAVIIPCYKVTRHIEAVLAGIPQSVHHILVVDDCCPEGSGDVAAKAADPRIEVIRHAHNKGVGGAVVTGYVRALELGCDICVKMDGDGQMDPAELPRLIEPLASGRVDYTKGNRFRHLPELKAMPPVRLIGNSALSFLVKAASGQWGVMDPTNGYTAIHRRALEELDLGRLAERYFFESDVLIQLGMAGLPVEDVAMPARYGDEVSSLSVPKVMRDFPPLLLKGFLRRLLFRYFISDFTIASVYLLVGVPLLGFGLVEGIGQWIASVASGVPRTAGTVMLAAMPTILGFQLLLQAIAHDVQTAPKARSGNTPS</sequence>
<dbReference type="InterPro" id="IPR050256">
    <property type="entry name" value="Glycosyltransferase_2"/>
</dbReference>
<feature type="domain" description="Glycosyltransferase 2-like" evidence="1">
    <location>
        <begin position="25"/>
        <end position="188"/>
    </location>
</feature>
<dbReference type="CAZy" id="GT2">
    <property type="family name" value="Glycosyltransferase Family 2"/>
</dbReference>
<proteinExistence type="predicted"/>
<evidence type="ECO:0000259" key="1">
    <source>
        <dbReference type="Pfam" id="PF00535"/>
    </source>
</evidence>
<dbReference type="CDD" id="cd04179">
    <property type="entry name" value="DPM_DPG-synthase_like"/>
    <property type="match status" value="1"/>
</dbReference>
<dbReference type="EMBL" id="AP007255">
    <property type="protein sequence ID" value="BAE52478.1"/>
    <property type="molecule type" value="Genomic_DNA"/>
</dbReference>
<accession>Q2W0Z7</accession>
<dbReference type="PANTHER" id="PTHR48090">
    <property type="entry name" value="UNDECAPRENYL-PHOSPHATE 4-DEOXY-4-FORMAMIDO-L-ARABINOSE TRANSFERASE-RELATED"/>
    <property type="match status" value="1"/>
</dbReference>
<name>Q2W0Z7_PARM1</name>
<dbReference type="SUPFAM" id="SSF53448">
    <property type="entry name" value="Nucleotide-diphospho-sugar transferases"/>
    <property type="match status" value="1"/>
</dbReference>
<dbReference type="Proteomes" id="UP000007058">
    <property type="component" value="Chromosome"/>
</dbReference>
<dbReference type="GO" id="GO:0016740">
    <property type="term" value="F:transferase activity"/>
    <property type="evidence" value="ECO:0007669"/>
    <property type="project" value="UniProtKB-KW"/>
</dbReference>
<evidence type="ECO:0000313" key="3">
    <source>
        <dbReference type="Proteomes" id="UP000007058"/>
    </source>
</evidence>
<dbReference type="InterPro" id="IPR001173">
    <property type="entry name" value="Glyco_trans_2-like"/>
</dbReference>
<evidence type="ECO:0000313" key="2">
    <source>
        <dbReference type="EMBL" id="BAE52478.1"/>
    </source>
</evidence>
<dbReference type="Gene3D" id="3.90.550.10">
    <property type="entry name" value="Spore Coat Polysaccharide Biosynthesis Protein SpsA, Chain A"/>
    <property type="match status" value="1"/>
</dbReference>